<evidence type="ECO:0000313" key="2">
    <source>
        <dbReference type="EMBL" id="GGY79587.1"/>
    </source>
</evidence>
<dbReference type="PANTHER" id="PTHR47199">
    <property type="entry name" value="PHOTOSYSTEM II STABILITY/ASSEMBLY FACTOR HCF136, CHLOROPLASTIC"/>
    <property type="match status" value="1"/>
</dbReference>
<dbReference type="EMBL" id="BMWW01000001">
    <property type="protein sequence ID" value="GGY79587.1"/>
    <property type="molecule type" value="Genomic_DNA"/>
</dbReference>
<feature type="signal peptide" evidence="1">
    <location>
        <begin position="1"/>
        <end position="29"/>
    </location>
</feature>
<dbReference type="AlphaFoldDB" id="A0AA88CAR9"/>
<organism evidence="2 3">
    <name type="scientific">Pseudoduganella plicata</name>
    <dbReference type="NCBI Taxonomy" id="321984"/>
    <lineage>
        <taxon>Bacteria</taxon>
        <taxon>Pseudomonadati</taxon>
        <taxon>Pseudomonadota</taxon>
        <taxon>Betaproteobacteria</taxon>
        <taxon>Burkholderiales</taxon>
        <taxon>Oxalobacteraceae</taxon>
        <taxon>Telluria group</taxon>
        <taxon>Pseudoduganella</taxon>
    </lineage>
</organism>
<feature type="chain" id="PRO_5041725367" evidence="1">
    <location>
        <begin position="30"/>
        <end position="367"/>
    </location>
</feature>
<dbReference type="CDD" id="cd15482">
    <property type="entry name" value="Sialidase_non-viral"/>
    <property type="match status" value="1"/>
</dbReference>
<comment type="caution">
    <text evidence="2">The sequence shown here is derived from an EMBL/GenBank/DDBJ whole genome shotgun (WGS) entry which is preliminary data.</text>
</comment>
<dbReference type="SUPFAM" id="SSF110296">
    <property type="entry name" value="Oligoxyloglucan reducing end-specific cellobiohydrolase"/>
    <property type="match status" value="1"/>
</dbReference>
<accession>A0AA88CAR9</accession>
<evidence type="ECO:0000256" key="1">
    <source>
        <dbReference type="SAM" id="SignalP"/>
    </source>
</evidence>
<dbReference type="RefSeq" id="WP_189568558.1">
    <property type="nucleotide sequence ID" value="NZ_BMWW01000001.1"/>
</dbReference>
<dbReference type="InterPro" id="IPR015943">
    <property type="entry name" value="WD40/YVTN_repeat-like_dom_sf"/>
</dbReference>
<protein>
    <submittedName>
        <fullName evidence="2">Oxidoreductase</fullName>
    </submittedName>
</protein>
<keyword evidence="1" id="KW-0732">Signal</keyword>
<dbReference type="PANTHER" id="PTHR47199:SF2">
    <property type="entry name" value="PHOTOSYSTEM II STABILITY_ASSEMBLY FACTOR HCF136, CHLOROPLASTIC"/>
    <property type="match status" value="1"/>
</dbReference>
<sequence length="367" mass="37850">MPAAMMQRRSAFKAITLTALLAVSFSSIGATPDPANAVVKQRVWQPVPSGTQAQLRGLSVVSATVAWASGQNGTVLRTVDGRTWQKFVVAGAEALDLRDIHAFDADTAFALSIGPGDSSRIYRTADGGATWQLQATNPDASGFWDCIAFWDRDNGIVFGDPVDGSYQILTTGDGGATWQPSADAAGLKALPNEAAFAASGTCLSVAGLDDAWFATGGGAQARVFHSSDRGRTWQAAVTPIPAGAPAKGVFSVAFRDSSVGLAVGGDYSDRYLATLNGARSDDGGATWTPAPVLPAGYMSVVVPVAGAPDSFVAAGLAGSGYSLDAGRTWKVLDRRPVNTVGFASPTVGWAVGSKGLIMKYTGPRLSK</sequence>
<reference evidence="2" key="2">
    <citation type="submission" date="2022-12" db="EMBL/GenBank/DDBJ databases">
        <authorList>
            <person name="Sun Q."/>
            <person name="Kim S."/>
        </authorList>
    </citation>
    <scope>NUCLEOTIDE SEQUENCE</scope>
    <source>
        <strain evidence="2">KCTC 12344</strain>
    </source>
</reference>
<gene>
    <name evidence="2" type="ORF">GCM10007388_10820</name>
</gene>
<name>A0AA88CAR9_9BURK</name>
<evidence type="ECO:0000313" key="3">
    <source>
        <dbReference type="Proteomes" id="UP000619512"/>
    </source>
</evidence>
<reference evidence="2" key="1">
    <citation type="journal article" date="2014" name="Int. J. Syst. Evol. Microbiol.">
        <title>Complete genome sequence of Corynebacterium casei LMG S-19264T (=DSM 44701T), isolated from a smear-ripened cheese.</title>
        <authorList>
            <consortium name="US DOE Joint Genome Institute (JGI-PGF)"/>
            <person name="Walter F."/>
            <person name="Albersmeier A."/>
            <person name="Kalinowski J."/>
            <person name="Ruckert C."/>
        </authorList>
    </citation>
    <scope>NUCLEOTIDE SEQUENCE</scope>
    <source>
        <strain evidence="2">KCTC 12344</strain>
    </source>
</reference>
<dbReference type="Gene3D" id="2.130.10.10">
    <property type="entry name" value="YVTN repeat-like/Quinoprotein amine dehydrogenase"/>
    <property type="match status" value="2"/>
</dbReference>
<proteinExistence type="predicted"/>
<dbReference type="Proteomes" id="UP000619512">
    <property type="component" value="Unassembled WGS sequence"/>
</dbReference>